<keyword evidence="5" id="KW-0418">Kinase</keyword>
<dbReference type="InterPro" id="IPR001610">
    <property type="entry name" value="PAC"/>
</dbReference>
<dbReference type="KEGG" id="tsin:OXH18_18860"/>
<gene>
    <name evidence="13" type="ORF">OXH18_18860</name>
</gene>
<dbReference type="Pfam" id="PF00072">
    <property type="entry name" value="Response_reg"/>
    <property type="match status" value="1"/>
</dbReference>
<evidence type="ECO:0000313" key="13">
    <source>
        <dbReference type="EMBL" id="WAL59215.1"/>
    </source>
</evidence>
<keyword evidence="6" id="KW-0902">Two-component regulatory system</keyword>
<dbReference type="EMBL" id="CP113797">
    <property type="protein sequence ID" value="WAL59215.1"/>
    <property type="molecule type" value="Genomic_DNA"/>
</dbReference>
<dbReference type="SUPFAM" id="SSF55785">
    <property type="entry name" value="PYP-like sensor domain (PAS domain)"/>
    <property type="match status" value="1"/>
</dbReference>
<dbReference type="Proteomes" id="UP001163152">
    <property type="component" value="Chromosome"/>
</dbReference>
<dbReference type="NCBIfam" id="TIGR00229">
    <property type="entry name" value="sensory_box"/>
    <property type="match status" value="1"/>
</dbReference>
<dbReference type="Pfam" id="PF13426">
    <property type="entry name" value="PAS_9"/>
    <property type="match status" value="1"/>
</dbReference>
<keyword evidence="3 8" id="KW-0597">Phosphoprotein</keyword>
<dbReference type="PANTHER" id="PTHR43547">
    <property type="entry name" value="TWO-COMPONENT HISTIDINE KINASE"/>
    <property type="match status" value="1"/>
</dbReference>
<reference evidence="13" key="1">
    <citation type="submission" date="2022-12" db="EMBL/GenBank/DDBJ databases">
        <title>Polyphasic identification of a Novel Hot-Spring Cyanobacterium Ocullathermofonsia sinensis gen nov. sp. nov. and Genomic Insights on its Adaptations to the Thermal Habitat.</title>
        <authorList>
            <person name="Daroch M."/>
            <person name="Tang J."/>
            <person name="Jiang Y."/>
        </authorList>
    </citation>
    <scope>NUCLEOTIDE SEQUENCE</scope>
    <source>
        <strain evidence="13">PKUAC-SCTA174</strain>
    </source>
</reference>
<dbReference type="CDD" id="cd16922">
    <property type="entry name" value="HATPase_EvgS-ArcB-TorS-like"/>
    <property type="match status" value="1"/>
</dbReference>
<keyword evidence="13" id="KW-0067">ATP-binding</keyword>
<dbReference type="InterPro" id="IPR003594">
    <property type="entry name" value="HATPase_dom"/>
</dbReference>
<dbReference type="InterPro" id="IPR035965">
    <property type="entry name" value="PAS-like_dom_sf"/>
</dbReference>
<organism evidence="13 14">
    <name type="scientific">Thermocoleostomius sinensis A174</name>
    <dbReference type="NCBI Taxonomy" id="2016057"/>
    <lineage>
        <taxon>Bacteria</taxon>
        <taxon>Bacillati</taxon>
        <taxon>Cyanobacteriota</taxon>
        <taxon>Cyanophyceae</taxon>
        <taxon>Oculatellales</taxon>
        <taxon>Oculatellaceae</taxon>
        <taxon>Thermocoleostomius</taxon>
    </lineage>
</organism>
<dbReference type="Gene3D" id="3.30.565.10">
    <property type="entry name" value="Histidine kinase-like ATPase, C-terminal domain"/>
    <property type="match status" value="1"/>
</dbReference>
<dbReference type="Gene3D" id="1.10.287.130">
    <property type="match status" value="1"/>
</dbReference>
<dbReference type="CDD" id="cd00130">
    <property type="entry name" value="PAS"/>
    <property type="match status" value="1"/>
</dbReference>
<dbReference type="SUPFAM" id="SSF55874">
    <property type="entry name" value="ATPase domain of HSP90 chaperone/DNA topoisomerase II/histidine kinase"/>
    <property type="match status" value="1"/>
</dbReference>
<evidence type="ECO:0000259" key="12">
    <source>
        <dbReference type="PROSITE" id="PS50112"/>
    </source>
</evidence>
<feature type="domain" description="Histidine kinase" evidence="10">
    <location>
        <begin position="287"/>
        <end position="519"/>
    </location>
</feature>
<dbReference type="SUPFAM" id="SSF52172">
    <property type="entry name" value="CheY-like"/>
    <property type="match status" value="1"/>
</dbReference>
<dbReference type="InterPro" id="IPR003661">
    <property type="entry name" value="HisK_dim/P_dom"/>
</dbReference>
<comment type="catalytic activity">
    <reaction evidence="1">
        <text>ATP + protein L-histidine = ADP + protein N-phospho-L-histidine.</text>
        <dbReference type="EC" id="2.7.13.3"/>
    </reaction>
</comment>
<evidence type="ECO:0000259" key="10">
    <source>
        <dbReference type="PROSITE" id="PS50109"/>
    </source>
</evidence>
<feature type="coiled-coil region" evidence="9">
    <location>
        <begin position="135"/>
        <end position="169"/>
    </location>
</feature>
<feature type="modified residue" description="4-aspartylphosphate" evidence="8">
    <location>
        <position position="69"/>
    </location>
</feature>
<evidence type="ECO:0000313" key="14">
    <source>
        <dbReference type="Proteomes" id="UP001163152"/>
    </source>
</evidence>
<dbReference type="Gene3D" id="3.30.450.20">
    <property type="entry name" value="PAS domain"/>
    <property type="match status" value="1"/>
</dbReference>
<dbReference type="CDD" id="cd19920">
    <property type="entry name" value="REC_PA4781-like"/>
    <property type="match status" value="1"/>
</dbReference>
<dbReference type="EC" id="2.7.13.3" evidence="2"/>
<dbReference type="PRINTS" id="PR00344">
    <property type="entry name" value="BCTRLSENSOR"/>
</dbReference>
<dbReference type="FunFam" id="1.10.287.130:FF:000001">
    <property type="entry name" value="Two-component sensor histidine kinase"/>
    <property type="match status" value="1"/>
</dbReference>
<feature type="domain" description="Response regulatory" evidence="11">
    <location>
        <begin position="20"/>
        <end position="136"/>
    </location>
</feature>
<sequence length="523" mass="58559">MTNSYSDAILYSSINSHKADILVIDDTPENLHLLANMLTERSYKVRSVTKGMTGLRGAQAAPPDLILLDVNMPQMNGYEVCQHLKADDRTCEIPVIFISALGDVLDKVKAFQVGGVDYITKPFQVEEVFARIETHLTLRRLQKQLQTQNEQLQQEIRERQQAEEKFKKIFLASPNPITITTLSENRFVEVNPGFLQMSGYTRADIIGRTPNELELGIAQDVYDKAIQQLQNVSLVHNQEFEFRTKTGDCKTVLLSIELIDFGDVPCALNIINDITERKRLENEFISLVSHELRTPMNSLIGALDLLSTGQLGSLTDKGKQILEIATTNTERLIRLVNDILDLERMKSGKITMRKTNCNIGQLMIQATEVMQSMAESAKIQLDVQPYSTDVWADPDRILQTLTNLLSNAIKFSEPGQTVWMTAKRTMLLLNSSENLSSVEQPDCLLIEVTDRGRGIPADKLQSIFERFQQVDASDSRKKGGTGLGLAICRNIIEQHGGQIWVESTLGQGSTFYVSLPLQSSLPT</sequence>
<keyword evidence="13" id="KW-0547">Nucleotide-binding</keyword>
<feature type="domain" description="PAS" evidence="12">
    <location>
        <begin position="162"/>
        <end position="209"/>
    </location>
</feature>
<dbReference type="CDD" id="cd00082">
    <property type="entry name" value="HisKA"/>
    <property type="match status" value="1"/>
</dbReference>
<evidence type="ECO:0000256" key="7">
    <source>
        <dbReference type="ARBA" id="ARBA00023136"/>
    </source>
</evidence>
<evidence type="ECO:0000256" key="2">
    <source>
        <dbReference type="ARBA" id="ARBA00012438"/>
    </source>
</evidence>
<dbReference type="SMART" id="SM00086">
    <property type="entry name" value="PAC"/>
    <property type="match status" value="1"/>
</dbReference>
<keyword evidence="9" id="KW-0175">Coiled coil</keyword>
<evidence type="ECO:0000256" key="3">
    <source>
        <dbReference type="ARBA" id="ARBA00022553"/>
    </source>
</evidence>
<dbReference type="InterPro" id="IPR004358">
    <property type="entry name" value="Sig_transdc_His_kin-like_C"/>
</dbReference>
<dbReference type="GO" id="GO:0000155">
    <property type="term" value="F:phosphorelay sensor kinase activity"/>
    <property type="evidence" value="ECO:0007669"/>
    <property type="project" value="InterPro"/>
</dbReference>
<dbReference type="PROSITE" id="PS50110">
    <property type="entry name" value="RESPONSE_REGULATORY"/>
    <property type="match status" value="1"/>
</dbReference>
<evidence type="ECO:0000256" key="9">
    <source>
        <dbReference type="SAM" id="Coils"/>
    </source>
</evidence>
<dbReference type="SMART" id="SM00091">
    <property type="entry name" value="PAS"/>
    <property type="match status" value="1"/>
</dbReference>
<dbReference type="InterPro" id="IPR036097">
    <property type="entry name" value="HisK_dim/P_sf"/>
</dbReference>
<dbReference type="PROSITE" id="PS50109">
    <property type="entry name" value="HIS_KIN"/>
    <property type="match status" value="1"/>
</dbReference>
<keyword evidence="14" id="KW-1185">Reference proteome</keyword>
<dbReference type="Pfam" id="PF00512">
    <property type="entry name" value="HisKA"/>
    <property type="match status" value="1"/>
</dbReference>
<keyword evidence="7" id="KW-0472">Membrane</keyword>
<dbReference type="SUPFAM" id="SSF47384">
    <property type="entry name" value="Homodimeric domain of signal transducing histidine kinase"/>
    <property type="match status" value="1"/>
</dbReference>
<dbReference type="Gene3D" id="3.40.50.2300">
    <property type="match status" value="1"/>
</dbReference>
<dbReference type="SMART" id="SM00448">
    <property type="entry name" value="REC"/>
    <property type="match status" value="1"/>
</dbReference>
<dbReference type="Pfam" id="PF02518">
    <property type="entry name" value="HATPase_c"/>
    <property type="match status" value="1"/>
</dbReference>
<dbReference type="InterPro" id="IPR000014">
    <property type="entry name" value="PAS"/>
</dbReference>
<proteinExistence type="predicted"/>
<name>A0A9E8Z9U7_9CYAN</name>
<dbReference type="PANTHER" id="PTHR43547:SF2">
    <property type="entry name" value="HYBRID SIGNAL TRANSDUCTION HISTIDINE KINASE C"/>
    <property type="match status" value="1"/>
</dbReference>
<dbReference type="InterPro" id="IPR011006">
    <property type="entry name" value="CheY-like_superfamily"/>
</dbReference>
<evidence type="ECO:0000256" key="4">
    <source>
        <dbReference type="ARBA" id="ARBA00022679"/>
    </source>
</evidence>
<dbReference type="SMART" id="SM00387">
    <property type="entry name" value="HATPase_c"/>
    <property type="match status" value="1"/>
</dbReference>
<evidence type="ECO:0000259" key="11">
    <source>
        <dbReference type="PROSITE" id="PS50110"/>
    </source>
</evidence>
<dbReference type="InterPro" id="IPR036890">
    <property type="entry name" value="HATPase_C_sf"/>
</dbReference>
<dbReference type="InterPro" id="IPR001789">
    <property type="entry name" value="Sig_transdc_resp-reg_receiver"/>
</dbReference>
<evidence type="ECO:0000256" key="5">
    <source>
        <dbReference type="ARBA" id="ARBA00022777"/>
    </source>
</evidence>
<protein>
    <recommendedName>
        <fullName evidence="2">histidine kinase</fullName>
        <ecNumber evidence="2">2.7.13.3</ecNumber>
    </recommendedName>
</protein>
<dbReference type="RefSeq" id="WP_268608899.1">
    <property type="nucleotide sequence ID" value="NZ_CP113797.1"/>
</dbReference>
<dbReference type="FunFam" id="3.30.565.10:FF:000006">
    <property type="entry name" value="Sensor histidine kinase WalK"/>
    <property type="match status" value="1"/>
</dbReference>
<accession>A0A9E8Z9U7</accession>
<dbReference type="AlphaFoldDB" id="A0A9E8Z9U7"/>
<dbReference type="SMART" id="SM00388">
    <property type="entry name" value="HisKA"/>
    <property type="match status" value="1"/>
</dbReference>
<evidence type="ECO:0000256" key="1">
    <source>
        <dbReference type="ARBA" id="ARBA00000085"/>
    </source>
</evidence>
<dbReference type="InterPro" id="IPR005467">
    <property type="entry name" value="His_kinase_dom"/>
</dbReference>
<keyword evidence="4" id="KW-0808">Transferase</keyword>
<evidence type="ECO:0000256" key="6">
    <source>
        <dbReference type="ARBA" id="ARBA00023012"/>
    </source>
</evidence>
<evidence type="ECO:0000256" key="8">
    <source>
        <dbReference type="PROSITE-ProRule" id="PRU00169"/>
    </source>
</evidence>
<dbReference type="GO" id="GO:0005524">
    <property type="term" value="F:ATP binding"/>
    <property type="evidence" value="ECO:0007669"/>
    <property type="project" value="UniProtKB-KW"/>
</dbReference>
<dbReference type="PROSITE" id="PS50112">
    <property type="entry name" value="PAS"/>
    <property type="match status" value="1"/>
</dbReference>